<gene>
    <name evidence="3" type="ORF">H3H37_12785</name>
</gene>
<feature type="transmembrane region" description="Helical" evidence="1">
    <location>
        <begin position="65"/>
        <end position="83"/>
    </location>
</feature>
<feature type="domain" description="Acyltransferase 3" evidence="2">
    <location>
        <begin position="17"/>
        <end position="375"/>
    </location>
</feature>
<dbReference type="PANTHER" id="PTHR36927:SF3">
    <property type="entry name" value="GLUCANS BIOSYNTHESIS PROTEIN C"/>
    <property type="match status" value="1"/>
</dbReference>
<feature type="transmembrane region" description="Helical" evidence="1">
    <location>
        <begin position="327"/>
        <end position="349"/>
    </location>
</feature>
<feature type="transmembrane region" description="Helical" evidence="1">
    <location>
        <begin position="156"/>
        <end position="181"/>
    </location>
</feature>
<dbReference type="Pfam" id="PF01757">
    <property type="entry name" value="Acyl_transf_3"/>
    <property type="match status" value="1"/>
</dbReference>
<feature type="transmembrane region" description="Helical" evidence="1">
    <location>
        <begin position="361"/>
        <end position="379"/>
    </location>
</feature>
<evidence type="ECO:0000313" key="3">
    <source>
        <dbReference type="EMBL" id="MBA5637931.1"/>
    </source>
</evidence>
<feature type="transmembrane region" description="Helical" evidence="1">
    <location>
        <begin position="256"/>
        <end position="275"/>
    </location>
</feature>
<feature type="transmembrane region" description="Helical" evidence="1">
    <location>
        <begin position="287"/>
        <end position="315"/>
    </location>
</feature>
<proteinExistence type="predicted"/>
<feature type="transmembrane region" description="Helical" evidence="1">
    <location>
        <begin position="21"/>
        <end position="45"/>
    </location>
</feature>
<dbReference type="Proteomes" id="UP000534388">
    <property type="component" value="Unassembled WGS sequence"/>
</dbReference>
<feature type="transmembrane region" description="Helical" evidence="1">
    <location>
        <begin position="193"/>
        <end position="213"/>
    </location>
</feature>
<reference evidence="3 4" key="1">
    <citation type="submission" date="2020-07" db="EMBL/GenBank/DDBJ databases">
        <title>Novel species isolated from subtropical streams in China.</title>
        <authorList>
            <person name="Lu H."/>
        </authorList>
    </citation>
    <scope>NUCLEOTIDE SEQUENCE [LARGE SCALE GENOMIC DNA]</scope>
    <source>
        <strain evidence="3 4">LX20W</strain>
    </source>
</reference>
<keyword evidence="1" id="KW-0472">Membrane</keyword>
<feature type="transmembrane region" description="Helical" evidence="1">
    <location>
        <begin position="225"/>
        <end position="244"/>
    </location>
</feature>
<protein>
    <submittedName>
        <fullName evidence="3">Acyltransferase family protein</fullName>
    </submittedName>
</protein>
<dbReference type="AlphaFoldDB" id="A0A7W2IBV9"/>
<accession>A0A7W2IBV9</accession>
<feature type="transmembrane region" description="Helical" evidence="1">
    <location>
        <begin position="95"/>
        <end position="116"/>
    </location>
</feature>
<dbReference type="RefSeq" id="WP_182162984.1">
    <property type="nucleotide sequence ID" value="NZ_JACEZT010000007.1"/>
</dbReference>
<evidence type="ECO:0000256" key="1">
    <source>
        <dbReference type="SAM" id="Phobius"/>
    </source>
</evidence>
<keyword evidence="1" id="KW-1133">Transmembrane helix</keyword>
<dbReference type="InterPro" id="IPR050623">
    <property type="entry name" value="Glucan_succinyl_AcylTrfase"/>
</dbReference>
<name>A0A7W2IBV9_9BURK</name>
<keyword evidence="3" id="KW-0012">Acyltransferase</keyword>
<sequence>MSTAFSPASRATPPRLHFLDWLRICAFLLLILFHTGMYYVTWGWHVKSPYASDAIEPLMRLSSPWRLSLLFLISGVASTFILNKTGVAAFLRQRSVRLLVPLLFGMAVIVPPQSYFEVVEKLHYAGSYGDFLRLYASGYHGFCQDGCLILPTWNHLWFVCYLWVYTVALAAIAALAGGAMARWGARLEQLLTGWKLIALPVAVLALYRIVLAMRFPTTHALIDDWFEHANNFSLFLLGALMAWRPGFWARTERARWAALGLALTCWCMGEIFHAQPGAVRDHIFTEAFAYAGAPLLVVYALCQWSAIVAACGFAHRHLRADGPARRYLTQAVFPVYIVHQTLIVCMAHLLKPAQLAPGLEAAVLIVLTLTISFAAFEVARRFALLRPLFGINGPLPRAEPALDTATAAARPAAA</sequence>
<comment type="caution">
    <text evidence="3">The sequence shown here is derived from an EMBL/GenBank/DDBJ whole genome shotgun (WGS) entry which is preliminary data.</text>
</comment>
<evidence type="ECO:0000313" key="4">
    <source>
        <dbReference type="Proteomes" id="UP000534388"/>
    </source>
</evidence>
<keyword evidence="3" id="KW-0808">Transferase</keyword>
<dbReference type="InterPro" id="IPR002656">
    <property type="entry name" value="Acyl_transf_3_dom"/>
</dbReference>
<organism evidence="3 4">
    <name type="scientific">Rugamonas brunnea</name>
    <dbReference type="NCBI Taxonomy" id="2758569"/>
    <lineage>
        <taxon>Bacteria</taxon>
        <taxon>Pseudomonadati</taxon>
        <taxon>Pseudomonadota</taxon>
        <taxon>Betaproteobacteria</taxon>
        <taxon>Burkholderiales</taxon>
        <taxon>Oxalobacteraceae</taxon>
        <taxon>Telluria group</taxon>
        <taxon>Rugamonas</taxon>
    </lineage>
</organism>
<dbReference type="GO" id="GO:0016747">
    <property type="term" value="F:acyltransferase activity, transferring groups other than amino-acyl groups"/>
    <property type="evidence" value="ECO:0007669"/>
    <property type="project" value="InterPro"/>
</dbReference>
<dbReference type="EMBL" id="JACEZT010000007">
    <property type="protein sequence ID" value="MBA5637931.1"/>
    <property type="molecule type" value="Genomic_DNA"/>
</dbReference>
<keyword evidence="4" id="KW-1185">Reference proteome</keyword>
<keyword evidence="1" id="KW-0812">Transmembrane</keyword>
<dbReference type="PANTHER" id="PTHR36927">
    <property type="entry name" value="BLR4337 PROTEIN"/>
    <property type="match status" value="1"/>
</dbReference>
<evidence type="ECO:0000259" key="2">
    <source>
        <dbReference type="Pfam" id="PF01757"/>
    </source>
</evidence>